<gene>
    <name evidence="21" type="ORF">AARE701A_LOCUS5914</name>
</gene>
<evidence type="ECO:0000256" key="16">
    <source>
        <dbReference type="ARBA" id="ARBA00023304"/>
    </source>
</evidence>
<dbReference type="InterPro" id="IPR004429">
    <property type="entry name" value="Isopropylmalate_DH"/>
</dbReference>
<keyword evidence="16 18" id="KW-0100">Branched-chain amino acid biosynthesis</keyword>
<evidence type="ECO:0000259" key="20">
    <source>
        <dbReference type="PROSITE" id="PS50966"/>
    </source>
</evidence>
<protein>
    <recommendedName>
        <fullName evidence="6 18">3-isopropylmalate dehydrogenase</fullName>
        <ecNumber evidence="6 18">1.1.1.85</ecNumber>
    </recommendedName>
</protein>
<evidence type="ECO:0000256" key="4">
    <source>
        <dbReference type="ARBA" id="ARBA00007769"/>
    </source>
</evidence>
<dbReference type="Pfam" id="PF10532">
    <property type="entry name" value="Plant_all_beta"/>
    <property type="match status" value="1"/>
</dbReference>
<dbReference type="EC" id="1.1.1.85" evidence="6 18"/>
<dbReference type="InterPro" id="IPR007527">
    <property type="entry name" value="Znf_SWIM"/>
</dbReference>
<evidence type="ECO:0000256" key="17">
    <source>
        <dbReference type="PROSITE-ProRule" id="PRU00325"/>
    </source>
</evidence>
<feature type="compositionally biased region" description="Basic residues" evidence="19">
    <location>
        <begin position="1042"/>
        <end position="1054"/>
    </location>
</feature>
<comment type="similarity">
    <text evidence="4">Belongs to the isocitrate and isopropylmalate dehydrogenases family.</text>
</comment>
<comment type="pathway">
    <text evidence="3 18">Amino-acid biosynthesis; L-leucine biosynthesis; L-leucine from 3-methyl-2-oxobutanoate: step 3/4.</text>
</comment>
<dbReference type="GO" id="GO:0000287">
    <property type="term" value="F:magnesium ion binding"/>
    <property type="evidence" value="ECO:0007669"/>
    <property type="project" value="InterPro"/>
</dbReference>
<evidence type="ECO:0000256" key="1">
    <source>
        <dbReference type="ARBA" id="ARBA00000624"/>
    </source>
</evidence>
<comment type="function">
    <text evidence="18">Catalyzes the oxidation of 3-carboxy-2-hydroxy-4-methylpentanoate (3-isopropylmalate) to 3-carboxy-4-methyl-2-oxopentanoate. The product decarboxylates to 4-methyl-2 oxopentanoate.</text>
</comment>
<dbReference type="FunFam" id="3.40.718.10:FF:000004">
    <property type="entry name" value="3-isopropylmalate dehydrogenase"/>
    <property type="match status" value="1"/>
</dbReference>
<dbReference type="GO" id="GO:0009098">
    <property type="term" value="P:L-leucine biosynthetic process"/>
    <property type="evidence" value="ECO:0007669"/>
    <property type="project" value="UniProtKB-KW"/>
</dbReference>
<evidence type="ECO:0000256" key="12">
    <source>
        <dbReference type="ARBA" id="ARBA00022842"/>
    </source>
</evidence>
<dbReference type="SUPFAM" id="SSF53659">
    <property type="entry name" value="Isocitrate/Isopropylmalate dehydrogenase-like"/>
    <property type="match status" value="1"/>
</dbReference>
<dbReference type="PROSITE" id="PS50966">
    <property type="entry name" value="ZF_SWIM"/>
    <property type="match status" value="1"/>
</dbReference>
<dbReference type="SMART" id="SM00575">
    <property type="entry name" value="ZnF_PMZ"/>
    <property type="match status" value="1"/>
</dbReference>
<dbReference type="PROSITE" id="PS00470">
    <property type="entry name" value="IDH_IMDH"/>
    <property type="match status" value="1"/>
</dbReference>
<accession>A0A8S1ZRH6</accession>
<comment type="cofactor">
    <cofactor evidence="2">
        <name>Mn(2+)</name>
        <dbReference type="ChEBI" id="CHEBI:29035"/>
    </cofactor>
</comment>
<keyword evidence="13" id="KW-0560">Oxidoreductase</keyword>
<keyword evidence="8" id="KW-0028">Amino-acid biosynthesis</keyword>
<evidence type="ECO:0000256" key="3">
    <source>
        <dbReference type="ARBA" id="ARBA00004762"/>
    </source>
</evidence>
<dbReference type="PANTHER" id="PTHR42979">
    <property type="entry name" value="3-ISOPROPYLMALATE DEHYDROGENASE"/>
    <property type="match status" value="1"/>
</dbReference>
<dbReference type="EMBL" id="LR999452">
    <property type="protein sequence ID" value="CAE5964773.1"/>
    <property type="molecule type" value="Genomic_DNA"/>
</dbReference>
<evidence type="ECO:0000256" key="8">
    <source>
        <dbReference type="ARBA" id="ARBA00022605"/>
    </source>
</evidence>
<dbReference type="Pfam" id="PF03108">
    <property type="entry name" value="DBD_Tnp_Mut"/>
    <property type="match status" value="1"/>
</dbReference>
<evidence type="ECO:0000256" key="6">
    <source>
        <dbReference type="ARBA" id="ARBA00013101"/>
    </source>
</evidence>
<keyword evidence="15" id="KW-0464">Manganese</keyword>
<comment type="subunit">
    <text evidence="5 18">Homodimer.</text>
</comment>
<evidence type="ECO:0000313" key="22">
    <source>
        <dbReference type="Proteomes" id="UP000682877"/>
    </source>
</evidence>
<dbReference type="InterPro" id="IPR004332">
    <property type="entry name" value="Transposase_MuDR"/>
</dbReference>
<evidence type="ECO:0000256" key="10">
    <source>
        <dbReference type="ARBA" id="ARBA00022771"/>
    </source>
</evidence>
<keyword evidence="10 17" id="KW-0863">Zinc-finger</keyword>
<keyword evidence="11" id="KW-0862">Zinc</keyword>
<dbReference type="InterPro" id="IPR024084">
    <property type="entry name" value="IsoPropMal-DH-like_dom"/>
</dbReference>
<sequence length="1068" mass="120156">MAAALQTNIRPVKVPATFRAVNKQSLAPFRVRCAVASPGKKRYNITLLPGDGIGPEVVSIAKNVLQQAGSLEGVEFSFREMPIGGAALDLVGVPLPEETIAAAKESDALLLGAIGGYKWDNNEKHLKPETGLLQIRAALKVFANLRPATVLPQLVDASTLKREVAEGVDLMVVRELTGGIYFGEPRGIKTNENGEEVGFNTEVYAAHEIDRIARVAFETARKRRGKLCSVDKANVLEASILWRKRVTALASEYPDVELSHMYVDNAAMQLVRDPKQFDTIVTNNIFGDILSDEASMITGSIGMLPSASLSDSGPGLFEPIHGSAPDIAGQDKANPLATILSAAMLLKYGLGEEKAAKRIEDAVLVALNNGFRTGDIYSAGTKLVGCKEMGEEDTMSENVNIYFKCKGRMYTLMMKTSGENITLSMLVGRICTKLGLDESKVKLQLRYNAVLLGSTEEIYICDDEDVGVYISSGENNRRYVLYVEVITPPELPEQLSRVEVINKSSVGKNYAELDTKEDEMRDNAAIVLCECEEQGTEPKEAIVEVDDTQDAEIGSQDESMDIHDDRGDEYVEPPPVVEAGRFKKEWEDGIGLILRQEFPSRAALQEVVDKGAFANSFGYVIKKSDKERYLLTCAKESCAWRIRATNIRNTSIYSIRKYNKMHTCTRLSKSKTRMRKRKGTPELVAALLHDTFPGQMETPVPKVIMELVQTKLGVKISYSTALRGKRQAICDLKVVPDTPKLVFMSDRNSSLIKGIRNVYFAAHHGYCIWHLSQNVKGHATNVNRDVVAWRFMELSRVYTMAEFEREYRIFKLRYPSAANYLEDTTVKEKWARCCFRGQRYNLDTSNCVESLNSVFLNARKYSLIPMLDAIMSKISVWFKEHRKEAASGSNENKLVPLVENYLHDLWVEAEKLKVTELNTFQLEYNVRGSEGKEYFVNLLLKTCSCKVFDIQKYPCVHALAGFIAFESDTTRTRSMEIHELVSKYYWAEMWALAYYRTIYLVPDKSQWDIPDEIKALKVLPLPRKKKKGRTKVLRLPSTGERRPKRQRTQNKRRPRQSLQWLLFGNHSI</sequence>
<evidence type="ECO:0000256" key="9">
    <source>
        <dbReference type="ARBA" id="ARBA00022723"/>
    </source>
</evidence>
<evidence type="ECO:0000256" key="15">
    <source>
        <dbReference type="ARBA" id="ARBA00023211"/>
    </source>
</evidence>
<dbReference type="Proteomes" id="UP000682877">
    <property type="component" value="Chromosome 2"/>
</dbReference>
<dbReference type="AlphaFoldDB" id="A0A8S1ZRH6"/>
<dbReference type="GO" id="GO:0051287">
    <property type="term" value="F:NAD binding"/>
    <property type="evidence" value="ECO:0007669"/>
    <property type="project" value="InterPro"/>
</dbReference>
<keyword evidence="7 18" id="KW-0432">Leucine biosynthesis</keyword>
<feature type="region of interest" description="Disordered" evidence="19">
    <location>
        <begin position="1025"/>
        <end position="1054"/>
    </location>
</feature>
<dbReference type="NCBIfam" id="TIGR00169">
    <property type="entry name" value="leuB"/>
    <property type="match status" value="1"/>
</dbReference>
<evidence type="ECO:0000256" key="11">
    <source>
        <dbReference type="ARBA" id="ARBA00022833"/>
    </source>
</evidence>
<comment type="cofactor">
    <cofactor evidence="18">
        <name>Mg(2+)</name>
        <dbReference type="ChEBI" id="CHEBI:18420"/>
    </cofactor>
    <cofactor evidence="18">
        <name>Mn(2+)</name>
        <dbReference type="ChEBI" id="CHEBI:29035"/>
    </cofactor>
    <text evidence="18">Binds 1 Mg(2+) or Mn(2+) ion per subunit.</text>
</comment>
<evidence type="ECO:0000256" key="2">
    <source>
        <dbReference type="ARBA" id="ARBA00001936"/>
    </source>
</evidence>
<evidence type="ECO:0000256" key="18">
    <source>
        <dbReference type="RuleBase" id="RU004445"/>
    </source>
</evidence>
<keyword evidence="12" id="KW-0460">Magnesium</keyword>
<name>A0A8S1ZRH6_ARAAE</name>
<dbReference type="InterPro" id="IPR018290">
    <property type="entry name" value="MULE_transposase_N"/>
</dbReference>
<evidence type="ECO:0000256" key="13">
    <source>
        <dbReference type="ARBA" id="ARBA00023002"/>
    </source>
</evidence>
<proteinExistence type="inferred from homology"/>
<dbReference type="Pfam" id="PF04434">
    <property type="entry name" value="SWIM"/>
    <property type="match status" value="1"/>
</dbReference>
<dbReference type="SMART" id="SM01329">
    <property type="entry name" value="Iso_dh"/>
    <property type="match status" value="1"/>
</dbReference>
<dbReference type="GO" id="GO:0003862">
    <property type="term" value="F:3-isopropylmalate dehydrogenase activity"/>
    <property type="evidence" value="ECO:0007669"/>
    <property type="project" value="UniProtKB-EC"/>
</dbReference>
<feature type="domain" description="SWIM-type" evidence="20">
    <location>
        <begin position="934"/>
        <end position="966"/>
    </location>
</feature>
<dbReference type="HAMAP" id="MF_01033">
    <property type="entry name" value="LeuB_type1"/>
    <property type="match status" value="1"/>
</dbReference>
<keyword evidence="9 18" id="KW-0479">Metal-binding</keyword>
<dbReference type="PANTHER" id="PTHR42979:SF1">
    <property type="entry name" value="3-ISOPROPYLMALATE DEHYDROGENASE"/>
    <property type="match status" value="1"/>
</dbReference>
<comment type="catalytic activity">
    <reaction evidence="1 18">
        <text>(2R,3S)-3-isopropylmalate + NAD(+) = 4-methyl-2-oxopentanoate + CO2 + NADH</text>
        <dbReference type="Rhea" id="RHEA:32271"/>
        <dbReference type="ChEBI" id="CHEBI:16526"/>
        <dbReference type="ChEBI" id="CHEBI:17865"/>
        <dbReference type="ChEBI" id="CHEBI:35121"/>
        <dbReference type="ChEBI" id="CHEBI:57540"/>
        <dbReference type="ChEBI" id="CHEBI:57945"/>
        <dbReference type="EC" id="1.1.1.85"/>
    </reaction>
</comment>
<organism evidence="21 22">
    <name type="scientific">Arabidopsis arenosa</name>
    <name type="common">Sand rock-cress</name>
    <name type="synonym">Cardaminopsis arenosa</name>
    <dbReference type="NCBI Taxonomy" id="38785"/>
    <lineage>
        <taxon>Eukaryota</taxon>
        <taxon>Viridiplantae</taxon>
        <taxon>Streptophyta</taxon>
        <taxon>Embryophyta</taxon>
        <taxon>Tracheophyta</taxon>
        <taxon>Spermatophyta</taxon>
        <taxon>Magnoliopsida</taxon>
        <taxon>eudicotyledons</taxon>
        <taxon>Gunneridae</taxon>
        <taxon>Pentapetalae</taxon>
        <taxon>rosids</taxon>
        <taxon>malvids</taxon>
        <taxon>Brassicales</taxon>
        <taxon>Brassicaceae</taxon>
        <taxon>Camelineae</taxon>
        <taxon>Arabidopsis</taxon>
    </lineage>
</organism>
<dbReference type="GO" id="GO:0008270">
    <property type="term" value="F:zinc ion binding"/>
    <property type="evidence" value="ECO:0007669"/>
    <property type="project" value="UniProtKB-KW"/>
</dbReference>
<evidence type="ECO:0000256" key="5">
    <source>
        <dbReference type="ARBA" id="ARBA00011738"/>
    </source>
</evidence>
<evidence type="ECO:0000256" key="14">
    <source>
        <dbReference type="ARBA" id="ARBA00023027"/>
    </source>
</evidence>
<evidence type="ECO:0000256" key="19">
    <source>
        <dbReference type="SAM" id="MobiDB-lite"/>
    </source>
</evidence>
<dbReference type="InterPro" id="IPR019818">
    <property type="entry name" value="IsoCit/isopropylmalate_DH_CS"/>
</dbReference>
<keyword evidence="14 18" id="KW-0520">NAD</keyword>
<dbReference type="Pfam" id="PF00180">
    <property type="entry name" value="Iso_dh"/>
    <property type="match status" value="1"/>
</dbReference>
<reference evidence="21" key="1">
    <citation type="submission" date="2021-01" db="EMBL/GenBank/DDBJ databases">
        <authorList>
            <person name="Bezrukov I."/>
        </authorList>
    </citation>
    <scope>NUCLEOTIDE SEQUENCE</scope>
</reference>
<dbReference type="Gene3D" id="3.40.718.10">
    <property type="entry name" value="Isopropylmalate Dehydrogenase"/>
    <property type="match status" value="1"/>
</dbReference>
<keyword evidence="22" id="KW-1185">Reference proteome</keyword>
<evidence type="ECO:0000313" key="21">
    <source>
        <dbReference type="EMBL" id="CAE5964773.1"/>
    </source>
</evidence>
<dbReference type="InterPro" id="IPR006564">
    <property type="entry name" value="Znf_PMZ"/>
</dbReference>
<evidence type="ECO:0000256" key="7">
    <source>
        <dbReference type="ARBA" id="ARBA00022430"/>
    </source>
</evidence>